<dbReference type="Pfam" id="PF00692">
    <property type="entry name" value="dUTPase"/>
    <property type="match status" value="1"/>
</dbReference>
<keyword evidence="4" id="KW-0546">Nucleotide metabolism</keyword>
<gene>
    <name evidence="6" type="ORF">METZ01_LOCUS264655</name>
</gene>
<dbReference type="EMBL" id="UINC01074525">
    <property type="protein sequence ID" value="SVC11801.1"/>
    <property type="molecule type" value="Genomic_DNA"/>
</dbReference>
<evidence type="ECO:0000259" key="5">
    <source>
        <dbReference type="Pfam" id="PF00692"/>
    </source>
</evidence>
<organism evidence="6">
    <name type="scientific">marine metagenome</name>
    <dbReference type="NCBI Taxonomy" id="408172"/>
    <lineage>
        <taxon>unclassified sequences</taxon>
        <taxon>metagenomes</taxon>
        <taxon>ecological metagenomes</taxon>
    </lineage>
</organism>
<dbReference type="SUPFAM" id="SSF51283">
    <property type="entry name" value="dUTPase-like"/>
    <property type="match status" value="1"/>
</dbReference>
<protein>
    <recommendedName>
        <fullName evidence="2">dUTP diphosphatase</fullName>
        <ecNumber evidence="2">3.6.1.23</ecNumber>
    </recommendedName>
</protein>
<evidence type="ECO:0000256" key="2">
    <source>
        <dbReference type="ARBA" id="ARBA00012379"/>
    </source>
</evidence>
<dbReference type="Gene3D" id="2.70.40.10">
    <property type="match status" value="1"/>
</dbReference>
<dbReference type="GO" id="GO:0006226">
    <property type="term" value="P:dUMP biosynthetic process"/>
    <property type="evidence" value="ECO:0007669"/>
    <property type="project" value="InterPro"/>
</dbReference>
<accession>A0A382JME1</accession>
<dbReference type="NCBIfam" id="TIGR00576">
    <property type="entry name" value="dut"/>
    <property type="match status" value="1"/>
</dbReference>
<reference evidence="6" key="1">
    <citation type="submission" date="2018-05" db="EMBL/GenBank/DDBJ databases">
        <authorList>
            <person name="Lanie J.A."/>
            <person name="Ng W.-L."/>
            <person name="Kazmierczak K.M."/>
            <person name="Andrzejewski T.M."/>
            <person name="Davidsen T.M."/>
            <person name="Wayne K.J."/>
            <person name="Tettelin H."/>
            <person name="Glass J.I."/>
            <person name="Rusch D."/>
            <person name="Podicherti R."/>
            <person name="Tsui H.-C.T."/>
            <person name="Winkler M.E."/>
        </authorList>
    </citation>
    <scope>NUCLEOTIDE SEQUENCE</scope>
</reference>
<sequence>MNVKIKRIDKSIPLPRYETSGAVGFDLLCRKSVEILPQNISLVPANVIIETPPGYMLLVALRSSTPRKRGLLIPHGIGVIDQDYCGDGDEIQIQVYNFTSQSVLIERGDRIAQGIFVRVDCPEWREVEQMDQKTRGGFGSTDSR</sequence>
<dbReference type="PANTHER" id="PTHR11241">
    <property type="entry name" value="DEOXYURIDINE 5'-TRIPHOSPHATE NUCLEOTIDOHYDROLASE"/>
    <property type="match status" value="1"/>
</dbReference>
<proteinExistence type="inferred from homology"/>
<dbReference type="EC" id="3.6.1.23" evidence="2"/>
<dbReference type="InterPro" id="IPR029054">
    <property type="entry name" value="dUTPase-like"/>
</dbReference>
<dbReference type="PANTHER" id="PTHR11241:SF0">
    <property type="entry name" value="DEOXYURIDINE 5'-TRIPHOSPHATE NUCLEOTIDOHYDROLASE"/>
    <property type="match status" value="1"/>
</dbReference>
<keyword evidence="3" id="KW-0378">Hydrolase</keyword>
<dbReference type="AlphaFoldDB" id="A0A382JME1"/>
<dbReference type="InterPro" id="IPR033704">
    <property type="entry name" value="dUTPase_trimeric"/>
</dbReference>
<dbReference type="CDD" id="cd07557">
    <property type="entry name" value="trimeric_dUTPase"/>
    <property type="match status" value="1"/>
</dbReference>
<dbReference type="InterPro" id="IPR008181">
    <property type="entry name" value="dUTPase"/>
</dbReference>
<evidence type="ECO:0000256" key="3">
    <source>
        <dbReference type="ARBA" id="ARBA00022801"/>
    </source>
</evidence>
<dbReference type="InterPro" id="IPR036157">
    <property type="entry name" value="dUTPase-like_sf"/>
</dbReference>
<evidence type="ECO:0000256" key="4">
    <source>
        <dbReference type="ARBA" id="ARBA00023080"/>
    </source>
</evidence>
<dbReference type="GO" id="GO:0000287">
    <property type="term" value="F:magnesium ion binding"/>
    <property type="evidence" value="ECO:0007669"/>
    <property type="project" value="InterPro"/>
</dbReference>
<dbReference type="NCBIfam" id="NF001862">
    <property type="entry name" value="PRK00601.1"/>
    <property type="match status" value="1"/>
</dbReference>
<feature type="domain" description="dUTPase-like" evidence="5">
    <location>
        <begin position="12"/>
        <end position="141"/>
    </location>
</feature>
<dbReference type="GO" id="GO:0046081">
    <property type="term" value="P:dUTP catabolic process"/>
    <property type="evidence" value="ECO:0007669"/>
    <property type="project" value="InterPro"/>
</dbReference>
<evidence type="ECO:0000313" key="6">
    <source>
        <dbReference type="EMBL" id="SVC11801.1"/>
    </source>
</evidence>
<evidence type="ECO:0000256" key="1">
    <source>
        <dbReference type="ARBA" id="ARBA00006581"/>
    </source>
</evidence>
<dbReference type="GO" id="GO:0004170">
    <property type="term" value="F:dUTP diphosphatase activity"/>
    <property type="evidence" value="ECO:0007669"/>
    <property type="project" value="UniProtKB-EC"/>
</dbReference>
<name>A0A382JME1_9ZZZZ</name>
<comment type="similarity">
    <text evidence="1">Belongs to the dUTPase family.</text>
</comment>